<accession>A0ACC2AZK8</accession>
<comment type="caution">
    <text evidence="1">The sequence shown here is derived from an EMBL/GenBank/DDBJ whole genome shotgun (WGS) entry which is preliminary data.</text>
</comment>
<name>A0ACC2AZK8_DIPCM</name>
<keyword evidence="2" id="KW-1185">Reference proteome</keyword>
<sequence>MKFSNYLVGVLNFATIVLSLPVIGGGIWLASKHDTDCVRFLQWPIIIIGTVLLVVSAAGFVGACVGISCLLWIYLFVMFLLISLLLCFTVFVFVVTHAGAGHGLAGKGFKEYTLGDYSTWLQNKVDNAENWNRIKSCLSDAQVCKALNAEYPTTDAFSNSQLSSLESGCCKPPSACGYTFENATLWVNPTNVTADPDCLLWSNDNLCFDCDSCRAGLLQNIKQDWHKVAILNVVILIFLIAVYSIGCCAFRNARREGAFSFRGKAYA</sequence>
<evidence type="ECO:0000313" key="2">
    <source>
        <dbReference type="Proteomes" id="UP001162992"/>
    </source>
</evidence>
<reference evidence="2" key="1">
    <citation type="journal article" date="2024" name="Proc. Natl. Acad. Sci. U.S.A.">
        <title>Extraordinary preservation of gene collinearity over three hundred million years revealed in homosporous lycophytes.</title>
        <authorList>
            <person name="Li C."/>
            <person name="Wickell D."/>
            <person name="Kuo L.Y."/>
            <person name="Chen X."/>
            <person name="Nie B."/>
            <person name="Liao X."/>
            <person name="Peng D."/>
            <person name="Ji J."/>
            <person name="Jenkins J."/>
            <person name="Williams M."/>
            <person name="Shu S."/>
            <person name="Plott C."/>
            <person name="Barry K."/>
            <person name="Rajasekar S."/>
            <person name="Grimwood J."/>
            <person name="Han X."/>
            <person name="Sun S."/>
            <person name="Hou Z."/>
            <person name="He W."/>
            <person name="Dai G."/>
            <person name="Sun C."/>
            <person name="Schmutz J."/>
            <person name="Leebens-Mack J.H."/>
            <person name="Li F.W."/>
            <person name="Wang L."/>
        </authorList>
    </citation>
    <scope>NUCLEOTIDE SEQUENCE [LARGE SCALE GENOMIC DNA]</scope>
    <source>
        <strain evidence="2">cv. PW_Plant_1</strain>
    </source>
</reference>
<protein>
    <submittedName>
        <fullName evidence="1">Uncharacterized protein</fullName>
    </submittedName>
</protein>
<dbReference type="Proteomes" id="UP001162992">
    <property type="component" value="Chromosome 18"/>
</dbReference>
<organism evidence="1 2">
    <name type="scientific">Diphasiastrum complanatum</name>
    <name type="common">Issler's clubmoss</name>
    <name type="synonym">Lycopodium complanatum</name>
    <dbReference type="NCBI Taxonomy" id="34168"/>
    <lineage>
        <taxon>Eukaryota</taxon>
        <taxon>Viridiplantae</taxon>
        <taxon>Streptophyta</taxon>
        <taxon>Embryophyta</taxon>
        <taxon>Tracheophyta</taxon>
        <taxon>Lycopodiopsida</taxon>
        <taxon>Lycopodiales</taxon>
        <taxon>Lycopodiaceae</taxon>
        <taxon>Lycopodioideae</taxon>
        <taxon>Diphasiastrum</taxon>
    </lineage>
</organism>
<evidence type="ECO:0000313" key="1">
    <source>
        <dbReference type="EMBL" id="KAJ7522885.1"/>
    </source>
</evidence>
<proteinExistence type="predicted"/>
<gene>
    <name evidence="1" type="ORF">O6H91_18G030200</name>
</gene>
<dbReference type="EMBL" id="CM055109">
    <property type="protein sequence ID" value="KAJ7522885.1"/>
    <property type="molecule type" value="Genomic_DNA"/>
</dbReference>